<dbReference type="Pfam" id="PF09172">
    <property type="entry name" value="Vit_open_b-sht"/>
    <property type="match status" value="1"/>
</dbReference>
<keyword evidence="5" id="KW-0445">Lipid transport</keyword>
<feature type="signal peptide" evidence="8">
    <location>
        <begin position="1"/>
        <end position="20"/>
    </location>
</feature>
<dbReference type="GO" id="GO:0006642">
    <property type="term" value="P:triglyceride mobilization"/>
    <property type="evidence" value="ECO:0007669"/>
    <property type="project" value="TreeGrafter"/>
</dbReference>
<dbReference type="PANTHER" id="PTHR13769:SF5">
    <property type="entry name" value="APOLIPOPROTEIN B-100-RELATED"/>
    <property type="match status" value="1"/>
</dbReference>
<dbReference type="PROSITE" id="PS51211">
    <property type="entry name" value="VITELLOGENIN"/>
    <property type="match status" value="1"/>
</dbReference>
<dbReference type="PANTHER" id="PTHR13769">
    <property type="entry name" value="APOLIPOPROTEIN B"/>
    <property type="match status" value="1"/>
</dbReference>
<keyword evidence="4 8" id="KW-0732">Signal</keyword>
<dbReference type="STRING" id="37003.ENSKMAP00000023024"/>
<dbReference type="OrthoDB" id="6484170at2759"/>
<keyword evidence="11" id="KW-1185">Reference proteome</keyword>
<dbReference type="SUPFAM" id="SSF48431">
    <property type="entry name" value="Lipovitellin-phosvitin complex, superhelical domain"/>
    <property type="match status" value="1"/>
</dbReference>
<comment type="caution">
    <text evidence="7">Lacks conserved residue(s) required for the propagation of feature annotation.</text>
</comment>
<dbReference type="InterPro" id="IPR009454">
    <property type="entry name" value="Lipid_transpt_open_b-sht"/>
</dbReference>
<accession>A0A3Q3BEA0</accession>
<dbReference type="Gene3D" id="2.20.80.10">
    <property type="entry name" value="Lipovitellin-phosvitin complex, chain A, domain 4"/>
    <property type="match status" value="1"/>
</dbReference>
<dbReference type="GO" id="GO:0034362">
    <property type="term" value="C:low-density lipoprotein particle"/>
    <property type="evidence" value="ECO:0007669"/>
    <property type="project" value="TreeGrafter"/>
</dbReference>
<sequence length="3796" mass="424024">MGDSKLCLLLLLSISALALAQDEDQPTCLLAQRYKALHKYEYQYEAESLNAINGASQLKNGPRATCKVEVEVPQTCSFIVHTTGCKLSEVVDTDAEGNPVFSPTSSSDAFAAKMEKHPLKVVVEGEYNVKLYPEDGETTTILNFKRGIVSALAVPLLEEDKNKNMPTIHGKCRTYYSINAREDIATDVSLKRDLTGCDKFVPIRDHNSPLALITGMHSPLAQMVRSSQTCNYKFDNEKKHMTSGSCTENHILVPFSHKGQYGVTNVGKQDLTLVEVSTHNDRVFEHGDVVKELHMEAVEDKSAALDKDAALNLMRELVALPETEGERRAHLFHTLVSTVRRMRTETLRAALPEAVSMSLFLTYQVLTQCGTPECSSAFLHILRTFDSSSLEVDAAVFALGLMSNPSALLINDMLQMAKHNPSKTIMYALSNVVKRFYKAEGKLIPEIHSVAEFMASQLGDCTGEMGQTFMVLRVVGNMAPAVVPASPALRSAVINCVKQPAASQEVKQAAVQVYRLLPVLNELQEREVFMQVLLESGNSVQVRIAAYLILMKDPQPSELTQLSKVLSSNEEHQVKSFIISHITNILSSTEPETQELRQKIQDALQGNQIDPTMDPINFSRNYKIGSLEGNMIFEENGSLPKEAMLEMTLKAFGFEIDMMEIGINSKGFEPRVEALFGENGFFPDTALKTMYFVSDNMPHAVSDILENIAPALKKNKMKRQTSQHLMKQIGENLNKLEKQLQSEEVPEAMIYLRLLGNELGYLDTHDIDVIVNWISMRFTETYTRFPGNIIQSLMTNPDTTVFAHYIFMDNEFFLPTVTGVPLRIALSGTFTSGFKGGLQLARDMSTFSFMPSGGIEFVTQIGSHIPEYVNSGLEMHTNIFHESGITAKILMERAQYKLTIPAPTKPTKLIKITNTLVAVSGSEVKTIPPLVMDKVDVNKCTNAFTGMKFCTALQYVNAFSHETAPYFPLNGDSKFAVELHPTGEVTEYTVTVAYELLKEGDDDKQKVDSLKFILRAEGATGAEPTEARLGMKYNRRTSTFSADIQIPDYDVEAGLRLGAADRNAKGKGTHSILLELINKDITELSLIGHANLKAMKEGMLQIQVQVPSVEAESTVTAKVKNNDELKLELQSEIKIKDTVSEQKIEMKYDVSKIEVEVKSDMNTKTKSLPNGEFIETYANEILDMQVGQTDMKVRHIFRKFVEAANNYMEKYGAEMLPYMQNLRLPDIPEISLPETLFLNTKAKAAYHFNKERFTVTIPLPFGGKSTSEFNFPPALTTPSLSLPQFGLEIVSIDIPLPELVFPKAFMLSIPLFGKAEFSTMMKSNLYDIEATLDAGKDVVEPPSFSAKFDLKGNSPIDILSVAVEGTGMVTMTDSFKAHLRSSLTHKFVEAKISIEEDGVITEKINLKSVSKVEATSPFGLNITLEHTGMAGINTEELSGYNNFEGLIQVGPIYGKTISAQSFSIFPFRPKAKIDSRIQFDSTILNAQNTIAATLGNGEFSFVSNTNALEDVFTHATQLSFKDSKLTMICDANVLALGMKIHNQAKASAGAGEVMIRMETNGDHFDNHVNSLLVASLDTNGLAVNCNANMKLLENEAKHKATLTMNKNGLSTSGTTTLNGSLFLENIFDAGIDATRATLSISNKAEMDDMKADNTNTLTMTLSSLDFKSGAEARVPEFITYTQNIILNLKPYTASANVDNRMDVLASSFSSEAQFQAELYKMDLTGNLKASYGNEEIKHTYQINYADLSAIAKCSTTGKLFGTHVNHNTELEIVGLAAKFTNDAQFNSQPVRINHNIRWSVVPFDFNLDAISNADGDIFMYGKHSGQLYGKHQLRVRPLAFASLQELRGSTKQELDNGFSLETIYDYKMDTVLSPQEQKTGLKMKYKMNEQAFTQGIDVYNTADKIGIELSGTILTNIINTASTENQEFTISGFLKYDKSTDSRVIHFPLIENLPVFLESIKGLVVYVAEALQDILNNEEVRARLEALPQKISDLAAEINLESKLNQLQQFFTDLTQNTVTIDDVEKFLDNLRIGFERVLDDLIFYRTTVTDMIYDAIFSSTFYKTISQKIDEVANAIDDIKPEVVFWIESINEMINQTDFEKLKGSSIQFLYDIDVQYKIKAKVQAIITHVKEKIYKFDMTDFVKELKEFISFSKDLPIWIMDIRHLILKDYAQRITDIIKQLVHELNVVEKINYVYAKMKELIVKLEVDKKAHAVLEKAVDLIKHLKMEETIHAIFQTDIPCKSMKIFQTAINSLKTTEVKDIIEHLNTYIEDLVQRLKSLNYNDFVDHTNQIIAEYTTFMNEVIKNFEIPEKLEAAREFVNAVLSSIQALMEPLREVKVAEMIHFAKDISEQVVCDSLKRFAEFIKKEIEEFDFRDPLRFGIEMLQFWSAVSVDITRDLFNSVLKEIENVLPDEKLIRGIRQINDAFWKEQRKLNISTPSFTIPFTNLTVPTVNILQNRFKRFEIPPRIDIPEFIILDRYTVKATTIFFKDINQKIIELIDFIVNFKINTFDVDVFFGNLTLNYLPTLPEITLPEFTLPNLTFPTLPKLPVEKLVKSLEVPEIKLPAIPNQIMVPCFGKLHGEIKFHSPIYTLKTSAEFQNSTQNKMTPLFTGFFHSQGIAPNFKILSYKLDTTTRIAIPKMKRIVFEETVKFEHVAVEAEHQASVTLYGRSAQAQAKTVIKVTTEPYTANLKNEAFIAMEGEMTATVDTTYTHSVRLPLVNVPDKVTVTQKLKAEQDGFTFRLTAGNSAEAKCDDTDIAVRCYTTNHESNLQLSLSPRIATLLCSGNTDFADIKMKHLITAESGTLSYFKFNVRNQAEAPVIKNSLLVASGHASIADMKIEMTANHETELHNAESGAISNVVNLKIRPVEFVFEFQNKANAKVNIFKDLNAKMDLQNDYLVNLSPDGQKMSRVFLARLNEYKMFYNFTLNNNRNEAGIFFEMEGQADLFFLKIPINIPEIDPPLIGVIIPAFNDFNLYEQSGLQNILTTTEQTLNVDAKILYQKGNADLIHIPSMGRLTTDLSFKSAIFNLNTNALLYAEDGLVIRLGANTASVFDYLVAKLEGTTSLTTKKGIKLASSISVKNQHIEGTHNSTVTMSTETFEAAVSAASFGKIALPILNLEASQNLIANTKSKPSALSTLKIKGDFNIPEINANGKAEADHSLKLEGNFEDISVESSIKSNMNGRVFENYLILGVLDNEANLYLNEHGFRSTSKVTADAKLHHGTTKVIGIDVNNNMAAEASMGRLLAELRHSCNNEANLFSFKTKGKHNIKAVIDLTPISSLTTDIEIDMAQQSDLGDLTYSERTVAEVSTSKQKVSCIVKFVSPVYTTSMAAETEGSAPVFKIRFKSSATSPIVTLDYDLDANSTTTFENDLVNMVNKLTLTHSDLTMDVNHAIVQALRQKRQADDSVPKHTLDVDITSPTFTNVNLRYVAHTDAISASVSTPAAGFLGLQLNPAQRSARLYGRYLTDPRTDVDILQVRSFTEADKTNLQIVYNMEAQKAMVSELKTRLPSIVDSLRAFADKHHIAGSVEFLTDSIVSHINDAYDVAANSPLQTSQISIFFRNTIVRYQKIVQTFLDAAIKVLRETRFRLPGSDELTTLPELLQRLTGSVAHTLEETIKPIHDRVEAYYNDLVKTLDSIKVQMPDGDVITGRQIALEVNNVVKELFVFVVDFLGNIDTTLEKIGELLKASVEEIQGVVDSVESDFLESMLLEINAMYLRALSAVRDQISSFAATDFSRACESILDAIIQFIDQFNNNVLGYLRQTSEEVQGRMLVSDGKLEITLPIDFQQ</sequence>
<dbReference type="GeneTree" id="ENSGT00590000083139"/>
<evidence type="ECO:0000256" key="1">
    <source>
        <dbReference type="ARBA" id="ARBA00004613"/>
    </source>
</evidence>
<dbReference type="RefSeq" id="XP_017267379.1">
    <property type="nucleotide sequence ID" value="XM_017411890.3"/>
</dbReference>
<name>A0A3Q3BEA0_KRYMA</name>
<evidence type="ECO:0000256" key="2">
    <source>
        <dbReference type="ARBA" id="ARBA00022448"/>
    </source>
</evidence>
<keyword evidence="3" id="KW-0964">Secreted</keyword>
<proteinExistence type="predicted"/>
<reference evidence="10" key="1">
    <citation type="submission" date="2025-08" db="UniProtKB">
        <authorList>
            <consortium name="Ensembl"/>
        </authorList>
    </citation>
    <scope>IDENTIFICATION</scope>
</reference>
<feature type="chain" id="PRO_5018742928" evidence="8">
    <location>
        <begin position="21"/>
        <end position="3796"/>
    </location>
</feature>
<dbReference type="Proteomes" id="UP000264800">
    <property type="component" value="Unplaced"/>
</dbReference>
<dbReference type="GO" id="GO:0050750">
    <property type="term" value="F:low-density lipoprotein particle receptor binding"/>
    <property type="evidence" value="ECO:0007669"/>
    <property type="project" value="TreeGrafter"/>
</dbReference>
<dbReference type="GeneID" id="108233436"/>
<dbReference type="GO" id="GO:0034359">
    <property type="term" value="C:mature chylomicron"/>
    <property type="evidence" value="ECO:0007669"/>
    <property type="project" value="TreeGrafter"/>
</dbReference>
<dbReference type="Gene3D" id="2.30.230.10">
    <property type="entry name" value="Lipovitellin, beta-sheet shell regions, chain A"/>
    <property type="match status" value="1"/>
</dbReference>
<evidence type="ECO:0000313" key="11">
    <source>
        <dbReference type="Proteomes" id="UP000264800"/>
    </source>
</evidence>
<dbReference type="FunFam" id="2.30.230.10:FF:000003">
    <property type="entry name" value="Apolipoprotein B"/>
    <property type="match status" value="1"/>
</dbReference>
<dbReference type="InterPro" id="IPR015816">
    <property type="entry name" value="Vitellinogen_b-sht_N"/>
</dbReference>
<dbReference type="Gene3D" id="1.25.10.20">
    <property type="entry name" value="Vitellinogen, superhelical"/>
    <property type="match status" value="1"/>
</dbReference>
<dbReference type="SUPFAM" id="SSF56968">
    <property type="entry name" value="Lipovitellin-phosvitin complex, beta-sheet shell regions"/>
    <property type="match status" value="2"/>
</dbReference>
<dbReference type="InterPro" id="IPR001747">
    <property type="entry name" value="Vitellogenin_N"/>
</dbReference>
<dbReference type="Pfam" id="PF01347">
    <property type="entry name" value="Vitellogenin_N"/>
    <property type="match status" value="1"/>
</dbReference>
<dbReference type="Pfam" id="PF06448">
    <property type="entry name" value="DUF1081"/>
    <property type="match status" value="1"/>
</dbReference>
<dbReference type="GO" id="GO:0042953">
    <property type="term" value="P:lipoprotein transport"/>
    <property type="evidence" value="ECO:0007669"/>
    <property type="project" value="TreeGrafter"/>
</dbReference>
<dbReference type="InterPro" id="IPR052418">
    <property type="entry name" value="Apolipoprotein_B"/>
</dbReference>
<dbReference type="GO" id="GO:0034361">
    <property type="term" value="C:very-low-density lipoprotein particle"/>
    <property type="evidence" value="ECO:0007669"/>
    <property type="project" value="TreeGrafter"/>
</dbReference>
<keyword evidence="6" id="KW-0325">Glycoprotein</keyword>
<evidence type="ECO:0000313" key="10">
    <source>
        <dbReference type="Ensembl" id="ENSKMAP00000023024.1"/>
    </source>
</evidence>
<evidence type="ECO:0000256" key="7">
    <source>
        <dbReference type="PROSITE-ProRule" id="PRU00557"/>
    </source>
</evidence>
<dbReference type="GO" id="GO:0030301">
    <property type="term" value="P:cholesterol transport"/>
    <property type="evidence" value="ECO:0007669"/>
    <property type="project" value="TreeGrafter"/>
</dbReference>
<comment type="subcellular location">
    <subcellularLocation>
        <location evidence="1">Secreted</location>
    </subcellularLocation>
</comment>
<dbReference type="InterPro" id="IPR015819">
    <property type="entry name" value="Lipid_transp_b-sht_shell"/>
</dbReference>
<dbReference type="GO" id="GO:0042632">
    <property type="term" value="P:cholesterol homeostasis"/>
    <property type="evidence" value="ECO:0007669"/>
    <property type="project" value="TreeGrafter"/>
</dbReference>
<dbReference type="InterPro" id="IPR015255">
    <property type="entry name" value="Vitellinogen_open_b-sht"/>
</dbReference>
<evidence type="ECO:0000256" key="5">
    <source>
        <dbReference type="ARBA" id="ARBA00023055"/>
    </source>
</evidence>
<dbReference type="GO" id="GO:0120020">
    <property type="term" value="F:cholesterol transfer activity"/>
    <property type="evidence" value="ECO:0007669"/>
    <property type="project" value="TreeGrafter"/>
</dbReference>
<protein>
    <submittedName>
        <fullName evidence="10">Apolipoprotein Bb, tandem duplicate 1</fullName>
    </submittedName>
</protein>
<evidence type="ECO:0000259" key="9">
    <source>
        <dbReference type="PROSITE" id="PS51211"/>
    </source>
</evidence>
<dbReference type="SMART" id="SM01169">
    <property type="entry name" value="DUF1943"/>
    <property type="match status" value="1"/>
</dbReference>
<dbReference type="SMART" id="SM00638">
    <property type="entry name" value="LPD_N"/>
    <property type="match status" value="1"/>
</dbReference>
<dbReference type="InterPro" id="IPR011030">
    <property type="entry name" value="Lipovitellin_superhlx_dom"/>
</dbReference>
<keyword evidence="2" id="KW-0813">Transport</keyword>
<organism evidence="10 11">
    <name type="scientific">Kryptolebias marmoratus</name>
    <name type="common">Mangrove killifish</name>
    <name type="synonym">Rivulus marmoratus</name>
    <dbReference type="NCBI Taxonomy" id="37003"/>
    <lineage>
        <taxon>Eukaryota</taxon>
        <taxon>Metazoa</taxon>
        <taxon>Chordata</taxon>
        <taxon>Craniata</taxon>
        <taxon>Vertebrata</taxon>
        <taxon>Euteleostomi</taxon>
        <taxon>Actinopterygii</taxon>
        <taxon>Neopterygii</taxon>
        <taxon>Teleostei</taxon>
        <taxon>Neoteleostei</taxon>
        <taxon>Acanthomorphata</taxon>
        <taxon>Ovalentaria</taxon>
        <taxon>Atherinomorphae</taxon>
        <taxon>Cyprinodontiformes</taxon>
        <taxon>Rivulidae</taxon>
        <taxon>Kryptolebias</taxon>
    </lineage>
</organism>
<dbReference type="Ensembl" id="ENSKMAT00000023320.1">
    <property type="protein sequence ID" value="ENSKMAP00000023024.1"/>
    <property type="gene ID" value="ENSKMAG00000017074.1"/>
</dbReference>
<evidence type="ECO:0000256" key="8">
    <source>
        <dbReference type="SAM" id="SignalP"/>
    </source>
</evidence>
<feature type="domain" description="Vitellogenin" evidence="9">
    <location>
        <begin position="34"/>
        <end position="675"/>
    </location>
</feature>
<dbReference type="OMA" id="QIAYNME"/>
<evidence type="ECO:0000256" key="6">
    <source>
        <dbReference type="ARBA" id="ARBA00023180"/>
    </source>
</evidence>
<evidence type="ECO:0000256" key="3">
    <source>
        <dbReference type="ARBA" id="ARBA00022525"/>
    </source>
</evidence>
<reference evidence="10" key="2">
    <citation type="submission" date="2025-09" db="UniProtKB">
        <authorList>
            <consortium name="Ensembl"/>
        </authorList>
    </citation>
    <scope>IDENTIFICATION</scope>
</reference>
<dbReference type="CTD" id="321166"/>
<dbReference type="KEGG" id="kmr:108233436"/>
<evidence type="ECO:0000256" key="4">
    <source>
        <dbReference type="ARBA" id="ARBA00022729"/>
    </source>
</evidence>